<name>A0A0G4M9N4_VERLO</name>
<evidence type="ECO:0000259" key="3">
    <source>
        <dbReference type="Pfam" id="PF02449"/>
    </source>
</evidence>
<dbReference type="InterPro" id="IPR013529">
    <property type="entry name" value="Glyco_hydro_42_N"/>
</dbReference>
<protein>
    <recommendedName>
        <fullName evidence="3">Glycoside hydrolase family 42 N-terminal domain-containing protein</fullName>
    </recommendedName>
</protein>
<keyword evidence="5" id="KW-1185">Reference proteome</keyword>
<dbReference type="InterPro" id="IPR017853">
    <property type="entry name" value="GH"/>
</dbReference>
<dbReference type="STRING" id="100787.A0A0G4M9N4"/>
<evidence type="ECO:0000313" key="5">
    <source>
        <dbReference type="Proteomes" id="UP000044602"/>
    </source>
</evidence>
<evidence type="ECO:0000313" key="4">
    <source>
        <dbReference type="EMBL" id="CRK30821.1"/>
    </source>
</evidence>
<evidence type="ECO:0000256" key="1">
    <source>
        <dbReference type="ARBA" id="ARBA00022801"/>
    </source>
</evidence>
<reference evidence="4 5" key="1">
    <citation type="submission" date="2015-05" db="EMBL/GenBank/DDBJ databases">
        <authorList>
            <person name="Wang D.B."/>
            <person name="Wang M."/>
        </authorList>
    </citation>
    <scope>NUCLEOTIDE SEQUENCE [LARGE SCALE GENOMIC DNA]</scope>
    <source>
        <strain evidence="4">VL1</strain>
    </source>
</reference>
<dbReference type="GO" id="GO:0009341">
    <property type="term" value="C:beta-galactosidase complex"/>
    <property type="evidence" value="ECO:0007669"/>
    <property type="project" value="InterPro"/>
</dbReference>
<gene>
    <name evidence="4" type="ORF">BN1708_005262</name>
</gene>
<sequence>MATNNMQTPHLVDTEWSKQLIVKGNPFLIRGGELQNSSLTSAEYMNTVWQQMVDTNVNTLLGCVTWEDIEPEEDSFDFAELDRVIQGARKHGLSTYTPGWVKTNARRFPRAKLRKAGGRLCTADVVSIFHPEVRQADARAFGTLMSHLKAFDEAHSTVIMVQVENETGLLGDSRDGSGVANEAFSEVFPRTLSNISYRTGTTCTPT</sequence>
<dbReference type="GO" id="GO:0005975">
    <property type="term" value="P:carbohydrate metabolic process"/>
    <property type="evidence" value="ECO:0007669"/>
    <property type="project" value="InterPro"/>
</dbReference>
<dbReference type="SUPFAM" id="SSF51445">
    <property type="entry name" value="(Trans)glycosidases"/>
    <property type="match status" value="1"/>
</dbReference>
<feature type="domain" description="Glycoside hydrolase family 42 N-terminal" evidence="3">
    <location>
        <begin position="43"/>
        <end position="191"/>
    </location>
</feature>
<organism evidence="4 5">
    <name type="scientific">Verticillium longisporum</name>
    <name type="common">Verticillium dahliae var. longisporum</name>
    <dbReference type="NCBI Taxonomy" id="100787"/>
    <lineage>
        <taxon>Eukaryota</taxon>
        <taxon>Fungi</taxon>
        <taxon>Dikarya</taxon>
        <taxon>Ascomycota</taxon>
        <taxon>Pezizomycotina</taxon>
        <taxon>Sordariomycetes</taxon>
        <taxon>Hypocreomycetidae</taxon>
        <taxon>Glomerellales</taxon>
        <taxon>Plectosphaerellaceae</taxon>
        <taxon>Verticillium</taxon>
    </lineage>
</organism>
<proteinExistence type="predicted"/>
<dbReference type="AlphaFoldDB" id="A0A0G4M9N4"/>
<keyword evidence="2" id="KW-0326">Glycosidase</keyword>
<dbReference type="Pfam" id="PF02449">
    <property type="entry name" value="Glyco_hydro_42"/>
    <property type="match status" value="1"/>
</dbReference>
<dbReference type="EMBL" id="CVQH01021529">
    <property type="protein sequence ID" value="CRK30821.1"/>
    <property type="molecule type" value="Genomic_DNA"/>
</dbReference>
<dbReference type="Proteomes" id="UP000044602">
    <property type="component" value="Unassembled WGS sequence"/>
</dbReference>
<dbReference type="GO" id="GO:0004565">
    <property type="term" value="F:beta-galactosidase activity"/>
    <property type="evidence" value="ECO:0007669"/>
    <property type="project" value="InterPro"/>
</dbReference>
<accession>A0A0G4M9N4</accession>
<dbReference type="Gene3D" id="3.20.20.80">
    <property type="entry name" value="Glycosidases"/>
    <property type="match status" value="1"/>
</dbReference>
<keyword evidence="1" id="KW-0378">Hydrolase</keyword>
<evidence type="ECO:0000256" key="2">
    <source>
        <dbReference type="ARBA" id="ARBA00023295"/>
    </source>
</evidence>